<name>A0A940WXT1_9BACI</name>
<evidence type="ECO:0000259" key="1">
    <source>
        <dbReference type="Pfam" id="PF21847"/>
    </source>
</evidence>
<feature type="domain" description="DUF6906" evidence="1">
    <location>
        <begin position="1"/>
        <end position="49"/>
    </location>
</feature>
<comment type="caution">
    <text evidence="2">The sequence shown here is derived from an EMBL/GenBank/DDBJ whole genome shotgun (WGS) entry which is preliminary data.</text>
</comment>
<sequence length="50" mass="5720">MKQGKKPNRGQMKAIQNSGLDSNDWLVVKFVYGELHLIHRLTNRTNTIPA</sequence>
<evidence type="ECO:0000313" key="3">
    <source>
        <dbReference type="Proteomes" id="UP000678228"/>
    </source>
</evidence>
<evidence type="ECO:0000313" key="2">
    <source>
        <dbReference type="EMBL" id="MBP3950310.1"/>
    </source>
</evidence>
<organism evidence="2 3">
    <name type="scientific">Halalkalibacter suaedae</name>
    <dbReference type="NCBI Taxonomy" id="2822140"/>
    <lineage>
        <taxon>Bacteria</taxon>
        <taxon>Bacillati</taxon>
        <taxon>Bacillota</taxon>
        <taxon>Bacilli</taxon>
        <taxon>Bacillales</taxon>
        <taxon>Bacillaceae</taxon>
        <taxon>Halalkalibacter</taxon>
    </lineage>
</organism>
<dbReference type="AlphaFoldDB" id="A0A940WXT1"/>
<keyword evidence="3" id="KW-1185">Reference proteome</keyword>
<dbReference type="Pfam" id="PF21847">
    <property type="entry name" value="DUF6906"/>
    <property type="match status" value="1"/>
</dbReference>
<accession>A0A940WXT1</accession>
<gene>
    <name evidence="2" type="ORF">J7W16_04135</name>
</gene>
<proteinExistence type="predicted"/>
<dbReference type="Proteomes" id="UP000678228">
    <property type="component" value="Unassembled WGS sequence"/>
</dbReference>
<reference evidence="2" key="1">
    <citation type="submission" date="2021-03" db="EMBL/GenBank/DDBJ databases">
        <title>Bacillus suaedae sp. nov., isolated from Suaeda aralocaspica.</title>
        <authorList>
            <person name="Lei R.F.R."/>
        </authorList>
    </citation>
    <scope>NUCLEOTIDE SEQUENCE</scope>
    <source>
        <strain evidence="2">YZJH907-2</strain>
    </source>
</reference>
<dbReference type="InterPro" id="IPR054201">
    <property type="entry name" value="DUF6906"/>
</dbReference>
<protein>
    <recommendedName>
        <fullName evidence="1">DUF6906 domain-containing protein</fullName>
    </recommendedName>
</protein>
<dbReference type="RefSeq" id="WP_210595962.1">
    <property type="nucleotide sequence ID" value="NZ_JAGKSQ010000002.1"/>
</dbReference>
<dbReference type="EMBL" id="JAGKSQ010000002">
    <property type="protein sequence ID" value="MBP3950310.1"/>
    <property type="molecule type" value="Genomic_DNA"/>
</dbReference>